<dbReference type="RefSeq" id="XP_008606683.1">
    <property type="nucleotide sequence ID" value="XM_008608461.1"/>
</dbReference>
<dbReference type="InterPro" id="IPR045136">
    <property type="entry name" value="Iah1-like"/>
</dbReference>
<dbReference type="Gene3D" id="3.40.50.1110">
    <property type="entry name" value="SGNH hydrolase"/>
    <property type="match status" value="1"/>
</dbReference>
<keyword evidence="1" id="KW-0472">Membrane</keyword>
<feature type="domain" description="SGNH hydrolase-type esterase" evidence="2">
    <location>
        <begin position="68"/>
        <end position="242"/>
    </location>
</feature>
<evidence type="ECO:0000259" key="2">
    <source>
        <dbReference type="Pfam" id="PF13472"/>
    </source>
</evidence>
<dbReference type="VEuPathDB" id="FungiDB:SDRG_02857"/>
<dbReference type="Pfam" id="PF13472">
    <property type="entry name" value="Lipase_GDSL_2"/>
    <property type="match status" value="1"/>
</dbReference>
<sequence>MKFDRLTSPIDGDYEIEMTDEAPPQRKRHRAILIGCLAAVYLAMTGTIIYLAASKFSKASSMPVILMVGDSITEYAANVNMHGFQASLAHDYIRHADVVNRGRAGWSTQNWRPKIPALIREWEARSPILVTIALGTNDASLPNATGLYVPPNKYKANLESMVAGLSSAFPSTKFLLVTPGVADDDSAMGQLHRNDRQGTYAALCKEVGDKMKIPVLDLWTPLQGKQKSVLSDGLHLNQAGNEFVYDQIKNAIATSYPQLRPSALPERS</sequence>
<dbReference type="SUPFAM" id="SSF52266">
    <property type="entry name" value="SGNH hydrolase"/>
    <property type="match status" value="1"/>
</dbReference>
<dbReference type="PANTHER" id="PTHR14209">
    <property type="entry name" value="ISOAMYL ACETATE-HYDROLYZING ESTERASE 1"/>
    <property type="match status" value="1"/>
</dbReference>
<gene>
    <name evidence="3" type="ORF">SDRG_02857</name>
</gene>
<dbReference type="CDD" id="cd01838">
    <property type="entry name" value="Isoamyl_acetate_hydrolase_like"/>
    <property type="match status" value="1"/>
</dbReference>
<dbReference type="eggNOG" id="KOG3035">
    <property type="taxonomic scope" value="Eukaryota"/>
</dbReference>
<keyword evidence="1" id="KW-1133">Transmembrane helix</keyword>
<protein>
    <recommendedName>
        <fullName evidence="2">SGNH hydrolase-type esterase domain-containing protein</fullName>
    </recommendedName>
</protein>
<dbReference type="Proteomes" id="UP000030762">
    <property type="component" value="Unassembled WGS sequence"/>
</dbReference>
<evidence type="ECO:0000256" key="1">
    <source>
        <dbReference type="SAM" id="Phobius"/>
    </source>
</evidence>
<dbReference type="PANTHER" id="PTHR14209:SF19">
    <property type="entry name" value="ISOAMYL ACETATE-HYDROLYZING ESTERASE 1 HOMOLOG"/>
    <property type="match status" value="1"/>
</dbReference>
<evidence type="ECO:0000313" key="4">
    <source>
        <dbReference type="Proteomes" id="UP000030762"/>
    </source>
</evidence>
<dbReference type="OrthoDB" id="671439at2759"/>
<dbReference type="GeneID" id="19943584"/>
<dbReference type="OMA" id="HWESLPN"/>
<dbReference type="InterPro" id="IPR013830">
    <property type="entry name" value="SGNH_hydro"/>
</dbReference>
<dbReference type="InParanoid" id="T0QQ03"/>
<keyword evidence="4" id="KW-1185">Reference proteome</keyword>
<evidence type="ECO:0000313" key="3">
    <source>
        <dbReference type="EMBL" id="EQC40209.1"/>
    </source>
</evidence>
<keyword evidence="1" id="KW-0812">Transmembrane</keyword>
<accession>T0QQ03</accession>
<feature type="transmembrane region" description="Helical" evidence="1">
    <location>
        <begin position="31"/>
        <end position="53"/>
    </location>
</feature>
<name>T0QQ03_SAPDV</name>
<dbReference type="AlphaFoldDB" id="T0QQ03"/>
<proteinExistence type="predicted"/>
<dbReference type="STRING" id="1156394.T0QQ03"/>
<reference evidence="3 4" key="1">
    <citation type="submission" date="2012-04" db="EMBL/GenBank/DDBJ databases">
        <title>The Genome Sequence of Saprolegnia declina VS20.</title>
        <authorList>
            <consortium name="The Broad Institute Genome Sequencing Platform"/>
            <person name="Russ C."/>
            <person name="Nusbaum C."/>
            <person name="Tyler B."/>
            <person name="van West P."/>
            <person name="Dieguez-Uribeondo J."/>
            <person name="de Bruijn I."/>
            <person name="Tripathy S."/>
            <person name="Jiang R."/>
            <person name="Young S.K."/>
            <person name="Zeng Q."/>
            <person name="Gargeya S."/>
            <person name="Fitzgerald M."/>
            <person name="Haas B."/>
            <person name="Abouelleil A."/>
            <person name="Alvarado L."/>
            <person name="Arachchi H.M."/>
            <person name="Berlin A."/>
            <person name="Chapman S.B."/>
            <person name="Goldberg J."/>
            <person name="Griggs A."/>
            <person name="Gujja S."/>
            <person name="Hansen M."/>
            <person name="Howarth C."/>
            <person name="Imamovic A."/>
            <person name="Larimer J."/>
            <person name="McCowen C."/>
            <person name="Montmayeur A."/>
            <person name="Murphy C."/>
            <person name="Neiman D."/>
            <person name="Pearson M."/>
            <person name="Priest M."/>
            <person name="Roberts A."/>
            <person name="Saif S."/>
            <person name="Shea T."/>
            <person name="Sisk P."/>
            <person name="Sykes S."/>
            <person name="Wortman J."/>
            <person name="Nusbaum C."/>
            <person name="Birren B."/>
        </authorList>
    </citation>
    <scope>NUCLEOTIDE SEQUENCE [LARGE SCALE GENOMIC DNA]</scope>
    <source>
        <strain evidence="3 4">VS20</strain>
    </source>
</reference>
<dbReference type="InterPro" id="IPR036514">
    <property type="entry name" value="SGNH_hydro_sf"/>
</dbReference>
<organism evidence="3 4">
    <name type="scientific">Saprolegnia diclina (strain VS20)</name>
    <dbReference type="NCBI Taxonomy" id="1156394"/>
    <lineage>
        <taxon>Eukaryota</taxon>
        <taxon>Sar</taxon>
        <taxon>Stramenopiles</taxon>
        <taxon>Oomycota</taxon>
        <taxon>Saprolegniomycetes</taxon>
        <taxon>Saprolegniales</taxon>
        <taxon>Saprolegniaceae</taxon>
        <taxon>Saprolegnia</taxon>
    </lineage>
</organism>
<dbReference type="EMBL" id="JH767137">
    <property type="protein sequence ID" value="EQC40209.1"/>
    <property type="molecule type" value="Genomic_DNA"/>
</dbReference>